<name>A0AAV5GIM9_9BASI</name>
<reference evidence="1 2" key="1">
    <citation type="submission" date="2021-12" db="EMBL/GenBank/DDBJ databases">
        <title>High titer production of polyol ester of fatty acids by Rhodotorula paludigena BS15 towards product separation-free biomass refinery.</title>
        <authorList>
            <person name="Mano J."/>
            <person name="Ono H."/>
            <person name="Tanaka T."/>
            <person name="Naito K."/>
            <person name="Sushida H."/>
            <person name="Ike M."/>
            <person name="Tokuyasu K."/>
            <person name="Kitaoka M."/>
        </authorList>
    </citation>
    <scope>NUCLEOTIDE SEQUENCE [LARGE SCALE GENOMIC DNA]</scope>
    <source>
        <strain evidence="1 2">BS15</strain>
    </source>
</reference>
<keyword evidence="2" id="KW-1185">Reference proteome</keyword>
<sequence>MKDLERVKSGLLNIAKAGVVQLRGGTPPHCISSNPTPSVQEQLETCLMRMSAAPLQAFKAGDPTAAASLGTPAFELAPINHQVFFPITPEGPKQIPDPAILQTWWSVLQHRIVIHCGAVTCPAKIDQPTQAKFGCFEAFERAAWSRIAAALESFGVPAVQRIIARTPDRDKEMDENFDDCWV</sequence>
<evidence type="ECO:0000313" key="2">
    <source>
        <dbReference type="Proteomes" id="UP001342314"/>
    </source>
</evidence>
<comment type="caution">
    <text evidence="1">The sequence shown here is derived from an EMBL/GenBank/DDBJ whole genome shotgun (WGS) entry which is preliminary data.</text>
</comment>
<organism evidence="1 2">
    <name type="scientific">Rhodotorula paludigena</name>
    <dbReference type="NCBI Taxonomy" id="86838"/>
    <lineage>
        <taxon>Eukaryota</taxon>
        <taxon>Fungi</taxon>
        <taxon>Dikarya</taxon>
        <taxon>Basidiomycota</taxon>
        <taxon>Pucciniomycotina</taxon>
        <taxon>Microbotryomycetes</taxon>
        <taxon>Sporidiobolales</taxon>
        <taxon>Sporidiobolaceae</taxon>
        <taxon>Rhodotorula</taxon>
    </lineage>
</organism>
<accession>A0AAV5GIM9</accession>
<dbReference type="EMBL" id="BQKY01000004">
    <property type="protein sequence ID" value="GJN88927.1"/>
    <property type="molecule type" value="Genomic_DNA"/>
</dbReference>
<dbReference type="Proteomes" id="UP001342314">
    <property type="component" value="Unassembled WGS sequence"/>
</dbReference>
<dbReference type="AlphaFoldDB" id="A0AAV5GIM9"/>
<evidence type="ECO:0000313" key="1">
    <source>
        <dbReference type="EMBL" id="GJN88927.1"/>
    </source>
</evidence>
<proteinExistence type="predicted"/>
<protein>
    <submittedName>
        <fullName evidence="1">Uncharacterized protein</fullName>
    </submittedName>
</protein>
<gene>
    <name evidence="1" type="ORF">Rhopal_001898-T1</name>
</gene>